<accession>A0A0F1B124</accession>
<dbReference type="AlphaFoldDB" id="A0A0F1B124"/>
<evidence type="ECO:0000313" key="1">
    <source>
        <dbReference type="EMBL" id="KJN26880.1"/>
    </source>
</evidence>
<proteinExistence type="predicted"/>
<dbReference type="OrthoDB" id="6626428at2"/>
<sequence length="342" mass="37711">MSVKDIKNTYEGLDLVATIKDSKQGSYLLQDLNLFAKGSSSVPNARVSDITDAEDSKLETVSRYGTDTNHQKAATAIFRDAEIPVVHETAFVRPHDWQGLISPTTNQDMAITEVISKRAVQFEKDYRRTVETSLAEALFERKVSSPHTDDGDISFDQVFGTSPASFTLDASVDASIYQQLSKLRRQVSQALGAARNYSDRLYVLCDSGLYDVIATNKEIQAFILHSVQQAQISGVVIPNALSGFNTMSLGPVTFVDLAGDPTYKVSENSGLVVPRMTDSDYSFLRKISGPCSRNQSLAVKGGVKDRYAWTSVDDDGMIKMQSEFSLLPLLLRPQWLTTITLK</sequence>
<protein>
    <recommendedName>
        <fullName evidence="3">Major capsid protein E</fullName>
    </recommendedName>
</protein>
<organism evidence="1 2">
    <name type="scientific">Enterobacter sichuanensis</name>
    <dbReference type="NCBI Taxonomy" id="2071710"/>
    <lineage>
        <taxon>Bacteria</taxon>
        <taxon>Pseudomonadati</taxon>
        <taxon>Pseudomonadota</taxon>
        <taxon>Gammaproteobacteria</taxon>
        <taxon>Enterobacterales</taxon>
        <taxon>Enterobacteriaceae</taxon>
        <taxon>Enterobacter</taxon>
        <taxon>Enterobacter cloacae complex</taxon>
    </lineage>
</organism>
<comment type="caution">
    <text evidence="1">The sequence shown here is derived from an EMBL/GenBank/DDBJ whole genome shotgun (WGS) entry which is preliminary data.</text>
</comment>
<evidence type="ECO:0000313" key="2">
    <source>
        <dbReference type="Proteomes" id="UP000033352"/>
    </source>
</evidence>
<gene>
    <name evidence="1" type="ORF">SS37_11380</name>
</gene>
<dbReference type="PATRIC" id="fig|1619248.3.peg.1474"/>
<reference evidence="1 2" key="1">
    <citation type="submission" date="2015-03" db="EMBL/GenBank/DDBJ databases">
        <authorList>
            <person name="McCorrison J."/>
            <person name="Sanka R."/>
            <person name="Adams M."/>
            <person name="Brinkac L."/>
            <person name="Nierman W."/>
            <person name="Sutton G."/>
            <person name="Nelson K."/>
            <person name="Kiedrowski L."/>
            <person name="Guerrero D."/>
            <person name="Bonomo R."/>
        </authorList>
    </citation>
    <scope>NUCLEOTIDE SEQUENCE [LARGE SCALE GENOMIC DNA]</scope>
    <source>
        <strain evidence="1 2">35699</strain>
    </source>
</reference>
<name>A0A0F1B124_9ENTR</name>
<dbReference type="RefSeq" id="WP_045285597.1">
    <property type="nucleotide sequence ID" value="NZ_JZYX01000021.1"/>
</dbReference>
<dbReference type="Proteomes" id="UP000033352">
    <property type="component" value="Unassembled WGS sequence"/>
</dbReference>
<dbReference type="EMBL" id="JZYX01000021">
    <property type="protein sequence ID" value="KJN26880.1"/>
    <property type="molecule type" value="Genomic_DNA"/>
</dbReference>
<evidence type="ECO:0008006" key="3">
    <source>
        <dbReference type="Google" id="ProtNLM"/>
    </source>
</evidence>